<dbReference type="RefSeq" id="WP_205122354.1">
    <property type="nucleotide sequence ID" value="NZ_JAFBCM010000001.1"/>
</dbReference>
<keyword evidence="3" id="KW-0812">Transmembrane</keyword>
<dbReference type="CDD" id="cd12797">
    <property type="entry name" value="M23_peptidase"/>
    <property type="match status" value="1"/>
</dbReference>
<evidence type="ECO:0000256" key="2">
    <source>
        <dbReference type="SAM" id="MobiDB-lite"/>
    </source>
</evidence>
<dbReference type="SUPFAM" id="SSF51261">
    <property type="entry name" value="Duplicated hybrid motif"/>
    <property type="match status" value="1"/>
</dbReference>
<dbReference type="Gene3D" id="2.70.70.10">
    <property type="entry name" value="Glucose Permease (Domain IIA)"/>
    <property type="match status" value="1"/>
</dbReference>
<dbReference type="EC" id="3.4.24.-" evidence="5"/>
<dbReference type="GO" id="GO:0016787">
    <property type="term" value="F:hydrolase activity"/>
    <property type="evidence" value="ECO:0007669"/>
    <property type="project" value="UniProtKB-KW"/>
</dbReference>
<feature type="domain" description="M23ase beta-sheet core" evidence="4">
    <location>
        <begin position="179"/>
        <end position="273"/>
    </location>
</feature>
<dbReference type="InterPro" id="IPR011055">
    <property type="entry name" value="Dup_hybrid_motif"/>
</dbReference>
<gene>
    <name evidence="5" type="ORF">ACFOUW_00145</name>
</gene>
<keyword evidence="5" id="KW-0378">Hydrolase</keyword>
<keyword evidence="1" id="KW-0175">Coiled coil</keyword>
<dbReference type="InterPro" id="IPR016047">
    <property type="entry name" value="M23ase_b-sheet_dom"/>
</dbReference>
<evidence type="ECO:0000259" key="4">
    <source>
        <dbReference type="Pfam" id="PF01551"/>
    </source>
</evidence>
<dbReference type="EMBL" id="JBHRZH010000001">
    <property type="protein sequence ID" value="MFC3759233.1"/>
    <property type="molecule type" value="Genomic_DNA"/>
</dbReference>
<name>A0ABV7Y515_9ACTN</name>
<keyword evidence="3" id="KW-0472">Membrane</keyword>
<evidence type="ECO:0000313" key="6">
    <source>
        <dbReference type="Proteomes" id="UP001595699"/>
    </source>
</evidence>
<dbReference type="Proteomes" id="UP001595699">
    <property type="component" value="Unassembled WGS sequence"/>
</dbReference>
<proteinExistence type="predicted"/>
<keyword evidence="6" id="KW-1185">Reference proteome</keyword>
<dbReference type="PANTHER" id="PTHR21666">
    <property type="entry name" value="PEPTIDASE-RELATED"/>
    <property type="match status" value="1"/>
</dbReference>
<accession>A0ABV7Y515</accession>
<dbReference type="Pfam" id="PF01551">
    <property type="entry name" value="Peptidase_M23"/>
    <property type="match status" value="1"/>
</dbReference>
<feature type="compositionally biased region" description="Basic residues" evidence="2">
    <location>
        <begin position="14"/>
        <end position="26"/>
    </location>
</feature>
<keyword evidence="3" id="KW-1133">Transmembrane helix</keyword>
<reference evidence="6" key="1">
    <citation type="journal article" date="2019" name="Int. J. Syst. Evol. Microbiol.">
        <title>The Global Catalogue of Microorganisms (GCM) 10K type strain sequencing project: providing services to taxonomists for standard genome sequencing and annotation.</title>
        <authorList>
            <consortium name="The Broad Institute Genomics Platform"/>
            <consortium name="The Broad Institute Genome Sequencing Center for Infectious Disease"/>
            <person name="Wu L."/>
            <person name="Ma J."/>
        </authorList>
    </citation>
    <scope>NUCLEOTIDE SEQUENCE [LARGE SCALE GENOMIC DNA]</scope>
    <source>
        <strain evidence="6">CGMCC 4.7241</strain>
    </source>
</reference>
<comment type="caution">
    <text evidence="5">The sequence shown here is derived from an EMBL/GenBank/DDBJ whole genome shotgun (WGS) entry which is preliminary data.</text>
</comment>
<evidence type="ECO:0000256" key="3">
    <source>
        <dbReference type="SAM" id="Phobius"/>
    </source>
</evidence>
<protein>
    <submittedName>
        <fullName evidence="5">M23 family metallopeptidase</fullName>
        <ecNumber evidence="5">3.4.24.-</ecNumber>
    </submittedName>
</protein>
<dbReference type="PANTHER" id="PTHR21666:SF270">
    <property type="entry name" value="MUREIN HYDROLASE ACTIVATOR ENVC"/>
    <property type="match status" value="1"/>
</dbReference>
<feature type="region of interest" description="Disordered" evidence="2">
    <location>
        <begin position="1"/>
        <end position="32"/>
    </location>
</feature>
<evidence type="ECO:0000256" key="1">
    <source>
        <dbReference type="SAM" id="Coils"/>
    </source>
</evidence>
<feature type="transmembrane region" description="Helical" evidence="3">
    <location>
        <begin position="31"/>
        <end position="53"/>
    </location>
</feature>
<evidence type="ECO:0000313" key="5">
    <source>
        <dbReference type="EMBL" id="MFC3759233.1"/>
    </source>
</evidence>
<dbReference type="InterPro" id="IPR050570">
    <property type="entry name" value="Cell_wall_metabolism_enzyme"/>
</dbReference>
<organism evidence="5 6">
    <name type="scientific">Tenggerimyces flavus</name>
    <dbReference type="NCBI Taxonomy" id="1708749"/>
    <lineage>
        <taxon>Bacteria</taxon>
        <taxon>Bacillati</taxon>
        <taxon>Actinomycetota</taxon>
        <taxon>Actinomycetes</taxon>
        <taxon>Propionibacteriales</taxon>
        <taxon>Nocardioidaceae</taxon>
        <taxon>Tenggerimyces</taxon>
    </lineage>
</organism>
<sequence>MPEQAQGRRSQSAGRHRKPGQRKKQVERRPIRAVPAIAGLATIVAAATGAIALHTNDSLAAAAGNPIKPKYKAEGASDVAASLNQLRNSRKAAADRADRERRQTLADLQKQEAERTADLKARATWEASRSAEIAKQEKLAAGIDDRPLVLDRYIKWSLPLAKYRLTGRFGDAGSLWKADHTGLDFAAPTGTKIRSVGEGEIVEAGYSGSYGNRIKVRLEDGTELWYCHMSRYERRSGHVEAGEVIGYVGSTGNSTGPHMHLEVRPDADEPIDPEPWLRDLGLDV</sequence>
<feature type="coiled-coil region" evidence="1">
    <location>
        <begin position="83"/>
        <end position="114"/>
    </location>
</feature>